<feature type="region of interest" description="Disordered" evidence="1">
    <location>
        <begin position="60"/>
        <end position="81"/>
    </location>
</feature>
<accession>A0ABS1SYM7</accession>
<dbReference type="NCBIfam" id="TIGR03502">
    <property type="entry name" value="lipase_Pla1_cef"/>
    <property type="match status" value="1"/>
</dbReference>
<proteinExistence type="predicted"/>
<evidence type="ECO:0000256" key="1">
    <source>
        <dbReference type="SAM" id="MobiDB-lite"/>
    </source>
</evidence>
<dbReference type="InterPro" id="IPR029058">
    <property type="entry name" value="AB_hydrolase_fold"/>
</dbReference>
<organism evidence="3 4">
    <name type="scientific">Shewanella schlegeliana</name>
    <dbReference type="NCBI Taxonomy" id="190308"/>
    <lineage>
        <taxon>Bacteria</taxon>
        <taxon>Pseudomonadati</taxon>
        <taxon>Pseudomonadota</taxon>
        <taxon>Gammaproteobacteria</taxon>
        <taxon>Alteromonadales</taxon>
        <taxon>Shewanellaceae</taxon>
        <taxon>Shewanella</taxon>
    </lineage>
</organism>
<dbReference type="PROSITE" id="PS51257">
    <property type="entry name" value="PROKAR_LIPOPROTEIN"/>
    <property type="match status" value="1"/>
</dbReference>
<evidence type="ECO:0000313" key="4">
    <source>
        <dbReference type="Proteomes" id="UP000604898"/>
    </source>
</evidence>
<feature type="compositionally biased region" description="Polar residues" evidence="1">
    <location>
        <begin position="60"/>
        <end position="72"/>
    </location>
</feature>
<name>A0ABS1SYM7_9GAMM</name>
<dbReference type="InterPro" id="IPR025920">
    <property type="entry name" value="Lipase_bact_N"/>
</dbReference>
<feature type="domain" description="Bacterial virulence factor lipase N-terminal" evidence="2">
    <location>
        <begin position="49"/>
        <end position="269"/>
    </location>
</feature>
<dbReference type="InterPro" id="IPR020009">
    <property type="entry name" value="VolA/Pla-1/cef"/>
</dbReference>
<keyword evidence="4" id="KW-1185">Reference proteome</keyword>
<evidence type="ECO:0000313" key="3">
    <source>
        <dbReference type="EMBL" id="MBL4913115.1"/>
    </source>
</evidence>
<protein>
    <submittedName>
        <fullName evidence="3">Lipase</fullName>
    </submittedName>
</protein>
<dbReference type="Gene3D" id="3.40.50.1820">
    <property type="entry name" value="alpha/beta hydrolase"/>
    <property type="match status" value="1"/>
</dbReference>
<comment type="caution">
    <text evidence="3">The sequence shown here is derived from an EMBL/GenBank/DDBJ whole genome shotgun (WGS) entry which is preliminary data.</text>
</comment>
<dbReference type="Proteomes" id="UP000604898">
    <property type="component" value="Unassembled WGS sequence"/>
</dbReference>
<dbReference type="SUPFAM" id="SSF53474">
    <property type="entry name" value="alpha/beta-Hydrolases"/>
    <property type="match status" value="2"/>
</dbReference>
<gene>
    <name evidence="3" type="ORF">JMA39_08175</name>
</gene>
<evidence type="ECO:0000259" key="2">
    <source>
        <dbReference type="Pfam" id="PF12262"/>
    </source>
</evidence>
<dbReference type="Pfam" id="PF12262">
    <property type="entry name" value="Lipase_bact_N"/>
    <property type="match status" value="1"/>
</dbReference>
<sequence>MKKLFLGVAITSALGLTACSEDSYNELVDKTEPLVPQSVIVFDPGNGDLPLPNDILFSGTNDGTINIPQSDDPTAPSEANGDYTDPTIALGALDGWSTTAPISIDVAPATDNDGVELTLSKASVEQPGAVKMFEATVGGGLSSDPECKAAPDITACKVGAELQFGVDFVTTTSGNSIVIVPLKPLKANQSYIYATTDLIQDSAGRSIAPSSTYGLLKLDIETKPLETPEQLALQAAVNSYEKGLTGAGVDTDSLSYSGLFTTQSVADVYEVSKLLIAGQPGYMPEFVQMPTDSGYTLAQALMMPEGHPAYEGASKVNVWSAAIKLPVYGDCSSVACLDADGNPSINGIWSAAYDSPVSVLTALESGTLSQESYFSQAIANGIDDPIAALSDPAQLAGKHWMLDDGTATDKARHLTKFNPVPEIRNYEIVPVQMTVPNFVPAPAAGWPVTIAMHGLGGGKEMAFAYAGTYGELGIATIAIDMPLHGARSFGKDLLVPGAYTVSATDPAYGDVIGDDVLFSLGDPLAFINIGSTLTVRDNFRQATFDHLALRAAFTGYAGKLMELGAPQLFDVNQVSAQGLSLGAIVGTNFATYASTGLTHPSGADLSHVYKLNATSLVAPSGGFAGTFVGSATFGPMLFENIVATEAFMALVEEANEEHGFLPDTPEYEALVKSVYDAFLPTFAFAVQTAVDSADPINHAAMLKATGLPLHLIEVVGDGANSLPDQVLPNRVPGYPTAGTEPLIENLGLACVDSTTVGSGAVRFSKGHHSSLIDPSPVDGVTDGFEDVATVEMQTQAAFFSYSAGLPEVDSPTIFLGLVTGEAAQYVVAPCAQ</sequence>
<dbReference type="EMBL" id="JAESVD010000004">
    <property type="protein sequence ID" value="MBL4913115.1"/>
    <property type="molecule type" value="Genomic_DNA"/>
</dbReference>
<reference evidence="3 4" key="1">
    <citation type="submission" date="2021-01" db="EMBL/GenBank/DDBJ databases">
        <title>Genome sequence of Shewanella schlegeliana JCM 11561.</title>
        <authorList>
            <person name="Zhang H."/>
            <person name="Li C."/>
        </authorList>
    </citation>
    <scope>NUCLEOTIDE SEQUENCE [LARGE SCALE GENOMIC DNA]</scope>
    <source>
        <strain evidence="3 4">JCM 11561</strain>
    </source>
</reference>
<dbReference type="RefSeq" id="WP_202721391.1">
    <property type="nucleotide sequence ID" value="NZ_BPEX01000008.1"/>
</dbReference>